<evidence type="ECO:0000256" key="14">
    <source>
        <dbReference type="ARBA" id="ARBA00068150"/>
    </source>
</evidence>
<dbReference type="CDD" id="cd16922">
    <property type="entry name" value="HATPase_EvgS-ArcB-TorS-like"/>
    <property type="match status" value="1"/>
</dbReference>
<dbReference type="PROSITE" id="PS50110">
    <property type="entry name" value="RESPONSE_REGULATORY"/>
    <property type="match status" value="1"/>
</dbReference>
<dbReference type="Pfam" id="PF02518">
    <property type="entry name" value="HATPase_c"/>
    <property type="match status" value="1"/>
</dbReference>
<evidence type="ECO:0000256" key="17">
    <source>
        <dbReference type="SAM" id="Phobius"/>
    </source>
</evidence>
<evidence type="ECO:0000256" key="6">
    <source>
        <dbReference type="ARBA" id="ARBA00022679"/>
    </source>
</evidence>
<dbReference type="InterPro" id="IPR003661">
    <property type="entry name" value="HisK_dim/P_dom"/>
</dbReference>
<dbReference type="SUPFAM" id="SSF47384">
    <property type="entry name" value="Homodimeric domain of signal transducing histidine kinase"/>
    <property type="match status" value="1"/>
</dbReference>
<dbReference type="InterPro" id="IPR004358">
    <property type="entry name" value="Sig_transdc_His_kin-like_C"/>
</dbReference>
<feature type="transmembrane region" description="Helical" evidence="17">
    <location>
        <begin position="21"/>
        <end position="41"/>
    </location>
</feature>
<dbReference type="EMBL" id="NQJD01000036">
    <property type="protein sequence ID" value="TAA74178.1"/>
    <property type="molecule type" value="Genomic_DNA"/>
</dbReference>
<dbReference type="SUPFAM" id="SSF103190">
    <property type="entry name" value="Sensory domain-like"/>
    <property type="match status" value="2"/>
</dbReference>
<keyword evidence="9" id="KW-0418">Kinase</keyword>
<keyword evidence="6" id="KW-0808">Transferase</keyword>
<dbReference type="InterPro" id="IPR029151">
    <property type="entry name" value="Sensor-like_sf"/>
</dbReference>
<dbReference type="SUPFAM" id="SSF55874">
    <property type="entry name" value="ATPase domain of HSP90 chaperone/DNA topoisomerase II/histidine kinase"/>
    <property type="match status" value="1"/>
</dbReference>
<evidence type="ECO:0000256" key="15">
    <source>
        <dbReference type="PROSITE-ProRule" id="PRU00169"/>
    </source>
</evidence>
<accession>A0A521FZI7</accession>
<comment type="catalytic activity">
    <reaction evidence="1">
        <text>ATP + protein L-histidine = ADP + protein N-phospho-L-histidine.</text>
        <dbReference type="EC" id="2.7.13.3"/>
    </reaction>
</comment>
<feature type="coiled-coil region" evidence="16">
    <location>
        <begin position="618"/>
        <end position="645"/>
    </location>
</feature>
<dbReference type="PRINTS" id="PR00344">
    <property type="entry name" value="BCTRLSENSOR"/>
</dbReference>
<dbReference type="InterPro" id="IPR013655">
    <property type="entry name" value="PAS_fold_3"/>
</dbReference>
<dbReference type="InterPro" id="IPR036890">
    <property type="entry name" value="HATPase_C_sf"/>
</dbReference>
<comment type="subcellular location">
    <subcellularLocation>
        <location evidence="2">Cell membrane</location>
        <topology evidence="2">Multi-pass membrane protein</topology>
    </subcellularLocation>
</comment>
<sequence>MKDRAMKRIYIKTVRRIQDALFVKRIVPAFLLLLAGAWFYASIQLEAELESLQTQETLHVSQGTALLTTHLRSISSDLLHLAGQQTVLEQVATPTEENLRQLANDFILFLLNKDVYDQTQAYIQIRWIDSTGMERVRVDHVFGKPQIAPLHSLRRKADQSYFLAASLLEPGKVFLSEPEINEQQESAKLTIRVATPLADEQSRRHGVLVFNCSAEEMLHSFTETISKIRDHVSIFNSEGRRLEGPVPTDNLSQRAPKVWSEISRSEEGTLLHRDGLWVWNTICPFKDRNGIMPQENRSLWKVVSWTDKATIDEIRFDIFKKTAVIALLLAVVICFSAWKLALAEGSIRRINAGLEQQIKERTDELKDRVSELKSAQAQATAIIDALARIGLGLVIIDEHHKVRYMNQVMINWFGDLTESGCCGLVKDGHYPWCREQVGEALAGEKSVCYLPGAFDGRIFEIAAAKFIASEGGEAIIQVVRDITQRKLEEQILQQNQEKYQRLVDDIGEKFVVFSQKPDAEEWTYSSDGVVSVFGYAKEEVSGGNSWAEKIKWLPESLDQARLHLSRIRENKTDFVQHDMQFIHPDGNLRTIRVSSHPVREQTGRLLSIDGILEDITEYEFITQKLAEAQERAEAANHAKSDFLANMSHEIRTPMNAIIGMSRLALETKLSPEQQNYIGKVYNSALSLLGIINDILDFSKIEAGKLEIEEITFCLQKVFDNLSDIIGLKAEERGLELDIEVAANVPARVQGDPLRLGQILINLGNNAVKFTSKGEVKVSVERLEQEQAKVVLQFCVADTGIGMTPEQQSRLFQSFSQADSSTTRRFGGTGLGLSISKNLVELMGGSIWLESEGKGSRFYFILPFEPVVHQGKDTQQTENAELDFFDLRGLRVLLVEDNQMNQELAKILLCRKDIKVTIANNGAEALKKLENDSFDCVLMDIQMPVMDGYTACAEIRKQLQYKYLPIIALTANVMADDREKSRAAGMSDHIGKPFDEKEMFTTMSRCMAAAKQEIVPEPEDSSSAVARREALAAGCGKS</sequence>
<dbReference type="CDD" id="cd00130">
    <property type="entry name" value="PAS"/>
    <property type="match status" value="1"/>
</dbReference>
<dbReference type="Gene3D" id="1.10.287.130">
    <property type="match status" value="1"/>
</dbReference>
<evidence type="ECO:0000256" key="16">
    <source>
        <dbReference type="SAM" id="Coils"/>
    </source>
</evidence>
<dbReference type="InterPro" id="IPR001610">
    <property type="entry name" value="PAC"/>
</dbReference>
<feature type="domain" description="Response regulatory" evidence="19">
    <location>
        <begin position="890"/>
        <end position="1006"/>
    </location>
</feature>
<evidence type="ECO:0000256" key="11">
    <source>
        <dbReference type="ARBA" id="ARBA00022989"/>
    </source>
</evidence>
<evidence type="ECO:0000256" key="2">
    <source>
        <dbReference type="ARBA" id="ARBA00004651"/>
    </source>
</evidence>
<dbReference type="GO" id="GO:0000155">
    <property type="term" value="F:phosphorelay sensor kinase activity"/>
    <property type="evidence" value="ECO:0007669"/>
    <property type="project" value="InterPro"/>
</dbReference>
<keyword evidence="4" id="KW-1003">Cell membrane</keyword>
<dbReference type="PROSITE" id="PS50109">
    <property type="entry name" value="HIS_KIN"/>
    <property type="match status" value="1"/>
</dbReference>
<comment type="caution">
    <text evidence="21">The sequence shown here is derived from an EMBL/GenBank/DDBJ whole genome shotgun (WGS) entry which is preliminary data.</text>
</comment>
<evidence type="ECO:0000256" key="13">
    <source>
        <dbReference type="ARBA" id="ARBA00064003"/>
    </source>
</evidence>
<evidence type="ECO:0000256" key="5">
    <source>
        <dbReference type="ARBA" id="ARBA00022553"/>
    </source>
</evidence>
<evidence type="ECO:0000256" key="3">
    <source>
        <dbReference type="ARBA" id="ARBA00012438"/>
    </source>
</evidence>
<dbReference type="AlphaFoldDB" id="A0A521FZI7"/>
<dbReference type="InterPro" id="IPR035965">
    <property type="entry name" value="PAS-like_dom_sf"/>
</dbReference>
<dbReference type="GO" id="GO:0005886">
    <property type="term" value="C:plasma membrane"/>
    <property type="evidence" value="ECO:0007669"/>
    <property type="project" value="UniProtKB-SubCell"/>
</dbReference>
<proteinExistence type="predicted"/>
<evidence type="ECO:0000259" key="20">
    <source>
        <dbReference type="PROSITE" id="PS50113"/>
    </source>
</evidence>
<dbReference type="InterPro" id="IPR000014">
    <property type="entry name" value="PAS"/>
</dbReference>
<dbReference type="SMART" id="SM00387">
    <property type="entry name" value="HATPase_c"/>
    <property type="match status" value="1"/>
</dbReference>
<dbReference type="SMART" id="SM00086">
    <property type="entry name" value="PAC"/>
    <property type="match status" value="1"/>
</dbReference>
<protein>
    <recommendedName>
        <fullName evidence="14">Sensory/regulatory protein RpfC</fullName>
        <ecNumber evidence="3">2.7.13.3</ecNumber>
    </recommendedName>
</protein>
<dbReference type="SUPFAM" id="SSF52172">
    <property type="entry name" value="CheY-like"/>
    <property type="match status" value="1"/>
</dbReference>
<dbReference type="Proteomes" id="UP000316238">
    <property type="component" value="Unassembled WGS sequence"/>
</dbReference>
<evidence type="ECO:0000256" key="8">
    <source>
        <dbReference type="ARBA" id="ARBA00022741"/>
    </source>
</evidence>
<evidence type="ECO:0000259" key="18">
    <source>
        <dbReference type="PROSITE" id="PS50109"/>
    </source>
</evidence>
<organism evidence="21 22">
    <name type="scientific">Candidatus Electronema aureum</name>
    <dbReference type="NCBI Taxonomy" id="2005002"/>
    <lineage>
        <taxon>Bacteria</taxon>
        <taxon>Pseudomonadati</taxon>
        <taxon>Thermodesulfobacteriota</taxon>
        <taxon>Desulfobulbia</taxon>
        <taxon>Desulfobulbales</taxon>
        <taxon>Desulfobulbaceae</taxon>
        <taxon>Candidatus Electronema</taxon>
    </lineage>
</organism>
<dbReference type="InterPro" id="IPR001789">
    <property type="entry name" value="Sig_transdc_resp-reg_receiver"/>
</dbReference>
<comment type="subunit">
    <text evidence="13">At low DSF concentrations, interacts with RpfF.</text>
</comment>
<dbReference type="SMART" id="SM00388">
    <property type="entry name" value="HisKA"/>
    <property type="match status" value="1"/>
</dbReference>
<dbReference type="FunFam" id="3.30.565.10:FF:000010">
    <property type="entry name" value="Sensor histidine kinase RcsC"/>
    <property type="match status" value="1"/>
</dbReference>
<keyword evidence="22" id="KW-1185">Reference proteome</keyword>
<dbReference type="InterPro" id="IPR000700">
    <property type="entry name" value="PAS-assoc_C"/>
</dbReference>
<dbReference type="SUPFAM" id="SSF55785">
    <property type="entry name" value="PYP-like sensor domain (PAS domain)"/>
    <property type="match status" value="2"/>
</dbReference>
<dbReference type="Pfam" id="PF08447">
    <property type="entry name" value="PAS_3"/>
    <property type="match status" value="1"/>
</dbReference>
<evidence type="ECO:0000256" key="7">
    <source>
        <dbReference type="ARBA" id="ARBA00022692"/>
    </source>
</evidence>
<evidence type="ECO:0000256" key="9">
    <source>
        <dbReference type="ARBA" id="ARBA00022777"/>
    </source>
</evidence>
<dbReference type="GO" id="GO:0005524">
    <property type="term" value="F:ATP binding"/>
    <property type="evidence" value="ECO:0007669"/>
    <property type="project" value="UniProtKB-KW"/>
</dbReference>
<name>A0A521FZI7_9BACT</name>
<dbReference type="Gene3D" id="3.30.450.20">
    <property type="entry name" value="PAS domain"/>
    <property type="match status" value="3"/>
</dbReference>
<dbReference type="CDD" id="cd17546">
    <property type="entry name" value="REC_hyHK_CKI1_RcsC-like"/>
    <property type="match status" value="1"/>
</dbReference>
<dbReference type="InterPro" id="IPR036097">
    <property type="entry name" value="HisK_dim/P_sf"/>
</dbReference>
<gene>
    <name evidence="21" type="ORF">CDV28_13610</name>
</gene>
<dbReference type="CDD" id="cd00082">
    <property type="entry name" value="HisKA"/>
    <property type="match status" value="1"/>
</dbReference>
<dbReference type="NCBIfam" id="TIGR00229">
    <property type="entry name" value="sensory_box"/>
    <property type="match status" value="1"/>
</dbReference>
<dbReference type="EC" id="2.7.13.3" evidence="3"/>
<dbReference type="Gene3D" id="3.40.50.2300">
    <property type="match status" value="1"/>
</dbReference>
<dbReference type="FunFam" id="1.10.287.130:FF:000002">
    <property type="entry name" value="Two-component osmosensing histidine kinase"/>
    <property type="match status" value="1"/>
</dbReference>
<dbReference type="InterPro" id="IPR005467">
    <property type="entry name" value="His_kinase_dom"/>
</dbReference>
<keyword evidence="5 15" id="KW-0597">Phosphoprotein</keyword>
<feature type="domain" description="Histidine kinase" evidence="18">
    <location>
        <begin position="645"/>
        <end position="865"/>
    </location>
</feature>
<evidence type="ECO:0000256" key="12">
    <source>
        <dbReference type="ARBA" id="ARBA00023012"/>
    </source>
</evidence>
<dbReference type="InterPro" id="IPR003594">
    <property type="entry name" value="HATPase_dom"/>
</dbReference>
<feature type="modified residue" description="4-aspartylphosphate" evidence="15">
    <location>
        <position position="939"/>
    </location>
</feature>
<evidence type="ECO:0000313" key="22">
    <source>
        <dbReference type="Proteomes" id="UP000316238"/>
    </source>
</evidence>
<keyword evidence="12" id="KW-0902">Two-component regulatory system</keyword>
<dbReference type="Gene3D" id="3.30.565.10">
    <property type="entry name" value="Histidine kinase-like ATPase, C-terminal domain"/>
    <property type="match status" value="1"/>
</dbReference>
<evidence type="ECO:0000256" key="4">
    <source>
        <dbReference type="ARBA" id="ARBA00022475"/>
    </source>
</evidence>
<dbReference type="Pfam" id="PF00512">
    <property type="entry name" value="HisKA"/>
    <property type="match status" value="1"/>
</dbReference>
<feature type="domain" description="PAC" evidence="20">
    <location>
        <begin position="575"/>
        <end position="627"/>
    </location>
</feature>
<dbReference type="SMART" id="SM00448">
    <property type="entry name" value="REC"/>
    <property type="match status" value="1"/>
</dbReference>
<dbReference type="InterPro" id="IPR011006">
    <property type="entry name" value="CheY-like_superfamily"/>
</dbReference>
<dbReference type="Pfam" id="PF00072">
    <property type="entry name" value="Response_reg"/>
    <property type="match status" value="1"/>
</dbReference>
<evidence type="ECO:0000259" key="19">
    <source>
        <dbReference type="PROSITE" id="PS50110"/>
    </source>
</evidence>
<keyword evidence="17" id="KW-0472">Membrane</keyword>
<keyword evidence="8" id="KW-0547">Nucleotide-binding</keyword>
<dbReference type="PANTHER" id="PTHR45339:SF1">
    <property type="entry name" value="HYBRID SIGNAL TRANSDUCTION HISTIDINE KINASE J"/>
    <property type="match status" value="1"/>
</dbReference>
<keyword evidence="7 17" id="KW-0812">Transmembrane</keyword>
<dbReference type="InterPro" id="IPR048760">
    <property type="entry name" value="VP0354-like_sensor_dom"/>
</dbReference>
<dbReference type="Pfam" id="PF21623">
    <property type="entry name" value="HK_sensor_dom_bact"/>
    <property type="match status" value="1"/>
</dbReference>
<keyword evidence="16" id="KW-0175">Coiled coil</keyword>
<evidence type="ECO:0000256" key="10">
    <source>
        <dbReference type="ARBA" id="ARBA00022840"/>
    </source>
</evidence>
<reference evidence="21" key="1">
    <citation type="submission" date="2017-07" db="EMBL/GenBank/DDBJ databases">
        <title>The cable genome - Insights into the physiology and evolution of filamentous bacteria capable of sulfide oxidation via long distance electron transfer.</title>
        <authorList>
            <person name="Thorup C."/>
            <person name="Bjerg J.T."/>
            <person name="Schreiber L."/>
            <person name="Nielsen L.P."/>
            <person name="Kjeldsen K.U."/>
            <person name="Boesen T."/>
            <person name="Boggild A."/>
            <person name="Meysman F."/>
            <person name="Geelhoed J."/>
            <person name="Schramm A."/>
        </authorList>
    </citation>
    <scope>NUCLEOTIDE SEQUENCE [LARGE SCALE GENOMIC DNA]</scope>
    <source>
        <strain evidence="21">GS</strain>
    </source>
</reference>
<keyword evidence="10" id="KW-0067">ATP-binding</keyword>
<evidence type="ECO:0000313" key="21">
    <source>
        <dbReference type="EMBL" id="TAA74178.1"/>
    </source>
</evidence>
<evidence type="ECO:0000256" key="1">
    <source>
        <dbReference type="ARBA" id="ARBA00000085"/>
    </source>
</evidence>
<dbReference type="PANTHER" id="PTHR45339">
    <property type="entry name" value="HYBRID SIGNAL TRANSDUCTION HISTIDINE KINASE J"/>
    <property type="match status" value="1"/>
</dbReference>
<dbReference type="PROSITE" id="PS50113">
    <property type="entry name" value="PAC"/>
    <property type="match status" value="1"/>
</dbReference>
<keyword evidence="11 17" id="KW-1133">Transmembrane helix</keyword>